<comment type="caution">
    <text evidence="2">The sequence shown here is derived from an EMBL/GenBank/DDBJ whole genome shotgun (WGS) entry which is preliminary data.</text>
</comment>
<gene>
    <name evidence="2" type="ORF">V1264_011008</name>
</gene>
<accession>A0AAN9BU04</accession>
<evidence type="ECO:0000313" key="3">
    <source>
        <dbReference type="Proteomes" id="UP001374579"/>
    </source>
</evidence>
<dbReference type="EMBL" id="JBAMIC010000002">
    <property type="protein sequence ID" value="KAK7111366.1"/>
    <property type="molecule type" value="Genomic_DNA"/>
</dbReference>
<protein>
    <submittedName>
        <fullName evidence="2">Uncharacterized protein</fullName>
    </submittedName>
</protein>
<proteinExistence type="predicted"/>
<dbReference type="AlphaFoldDB" id="A0AAN9BU04"/>
<reference evidence="2 3" key="1">
    <citation type="submission" date="2024-02" db="EMBL/GenBank/DDBJ databases">
        <title>Chromosome-scale genome assembly of the rough periwinkle Littorina saxatilis.</title>
        <authorList>
            <person name="De Jode A."/>
            <person name="Faria R."/>
            <person name="Formenti G."/>
            <person name="Sims Y."/>
            <person name="Smith T.P."/>
            <person name="Tracey A."/>
            <person name="Wood J.M.D."/>
            <person name="Zagrodzka Z.B."/>
            <person name="Johannesson K."/>
            <person name="Butlin R.K."/>
            <person name="Leder E.H."/>
        </authorList>
    </citation>
    <scope>NUCLEOTIDE SEQUENCE [LARGE SCALE GENOMIC DNA]</scope>
    <source>
        <strain evidence="2">Snail1</strain>
        <tissue evidence="2">Muscle</tissue>
    </source>
</reference>
<organism evidence="2 3">
    <name type="scientific">Littorina saxatilis</name>
    <dbReference type="NCBI Taxonomy" id="31220"/>
    <lineage>
        <taxon>Eukaryota</taxon>
        <taxon>Metazoa</taxon>
        <taxon>Spiralia</taxon>
        <taxon>Lophotrochozoa</taxon>
        <taxon>Mollusca</taxon>
        <taxon>Gastropoda</taxon>
        <taxon>Caenogastropoda</taxon>
        <taxon>Littorinimorpha</taxon>
        <taxon>Littorinoidea</taxon>
        <taxon>Littorinidae</taxon>
        <taxon>Littorina</taxon>
    </lineage>
</organism>
<feature type="chain" id="PRO_5043009233" evidence="1">
    <location>
        <begin position="20"/>
        <end position="115"/>
    </location>
</feature>
<evidence type="ECO:0000313" key="2">
    <source>
        <dbReference type="EMBL" id="KAK7111366.1"/>
    </source>
</evidence>
<dbReference type="Proteomes" id="UP001374579">
    <property type="component" value="Unassembled WGS sequence"/>
</dbReference>
<keyword evidence="3" id="KW-1185">Reference proteome</keyword>
<keyword evidence="1" id="KW-0732">Signal</keyword>
<evidence type="ECO:0000256" key="1">
    <source>
        <dbReference type="SAM" id="SignalP"/>
    </source>
</evidence>
<sequence>MYPLAVSLLLLSVFSCTSAQQVFPCVTGQQACRFAGSFSSNGNDNVRCCPQGYSISSFGGFAYGQYINSCTCSLGGRVNPAFGRAMGQWGQQFANSMQNMGSNLANMFRGFGFFG</sequence>
<name>A0AAN9BU04_9CAEN</name>
<feature type="signal peptide" evidence="1">
    <location>
        <begin position="1"/>
        <end position="19"/>
    </location>
</feature>